<dbReference type="SUPFAM" id="SSF48208">
    <property type="entry name" value="Six-hairpin glycosidases"/>
    <property type="match status" value="1"/>
</dbReference>
<evidence type="ECO:0000313" key="3">
    <source>
        <dbReference type="EMBL" id="MBK1792443.1"/>
    </source>
</evidence>
<dbReference type="PANTHER" id="PTHR33886">
    <property type="entry name" value="UNSATURATED RHAMNOGALACTURONAN HYDROLASE (EUROFUNG)"/>
    <property type="match status" value="1"/>
</dbReference>
<evidence type="ECO:0000256" key="2">
    <source>
        <dbReference type="SAM" id="SignalP"/>
    </source>
</evidence>
<dbReference type="AlphaFoldDB" id="A0A8J7MGM6"/>
<dbReference type="PANTHER" id="PTHR33886:SF8">
    <property type="entry name" value="UNSATURATED RHAMNOGALACTURONAN HYDROLASE (EUROFUNG)"/>
    <property type="match status" value="1"/>
</dbReference>
<dbReference type="Proteomes" id="UP000624703">
    <property type="component" value="Unassembled WGS sequence"/>
</dbReference>
<dbReference type="Gene3D" id="1.50.10.10">
    <property type="match status" value="1"/>
</dbReference>
<dbReference type="GO" id="GO:0016787">
    <property type="term" value="F:hydrolase activity"/>
    <property type="evidence" value="ECO:0007669"/>
    <property type="project" value="UniProtKB-KW"/>
</dbReference>
<accession>A0A8J7MGM6</accession>
<organism evidence="3 4">
    <name type="scientific">Persicirhabdus sediminis</name>
    <dbReference type="NCBI Taxonomy" id="454144"/>
    <lineage>
        <taxon>Bacteria</taxon>
        <taxon>Pseudomonadati</taxon>
        <taxon>Verrucomicrobiota</taxon>
        <taxon>Verrucomicrobiia</taxon>
        <taxon>Verrucomicrobiales</taxon>
        <taxon>Verrucomicrobiaceae</taxon>
        <taxon>Persicirhabdus</taxon>
    </lineage>
</organism>
<keyword evidence="4" id="KW-1185">Reference proteome</keyword>
<dbReference type="EMBL" id="JAENIM010000045">
    <property type="protein sequence ID" value="MBK1792443.1"/>
    <property type="molecule type" value="Genomic_DNA"/>
</dbReference>
<evidence type="ECO:0000256" key="1">
    <source>
        <dbReference type="ARBA" id="ARBA00022801"/>
    </source>
</evidence>
<proteinExistence type="predicted"/>
<name>A0A8J7MGM6_9BACT</name>
<feature type="chain" id="PRO_5035247199" evidence="2">
    <location>
        <begin position="22"/>
        <end position="379"/>
    </location>
</feature>
<protein>
    <submittedName>
        <fullName evidence="3">Glycoside hydrolase family 88 protein</fullName>
    </submittedName>
</protein>
<dbReference type="Pfam" id="PF07470">
    <property type="entry name" value="Glyco_hydro_88"/>
    <property type="match status" value="1"/>
</dbReference>
<dbReference type="InterPro" id="IPR052043">
    <property type="entry name" value="PolySaccharide_Degr_Enz"/>
</dbReference>
<dbReference type="InterPro" id="IPR010905">
    <property type="entry name" value="Glyco_hydro_88"/>
</dbReference>
<dbReference type="InterPro" id="IPR012341">
    <property type="entry name" value="6hp_glycosidase-like_sf"/>
</dbReference>
<keyword evidence="2" id="KW-0732">Signal</keyword>
<keyword evidence="1 3" id="KW-0378">Hydrolase</keyword>
<dbReference type="RefSeq" id="WP_200312454.1">
    <property type="nucleotide sequence ID" value="NZ_JAENIM010000045.1"/>
</dbReference>
<reference evidence="3" key="1">
    <citation type="submission" date="2021-01" db="EMBL/GenBank/DDBJ databases">
        <title>Modified the classification status of verrucomicrobia.</title>
        <authorList>
            <person name="Feng X."/>
        </authorList>
    </citation>
    <scope>NUCLEOTIDE SEQUENCE</scope>
    <source>
        <strain evidence="3">_KCTC 22039</strain>
    </source>
</reference>
<evidence type="ECO:0000313" key="4">
    <source>
        <dbReference type="Proteomes" id="UP000624703"/>
    </source>
</evidence>
<dbReference type="GO" id="GO:0005975">
    <property type="term" value="P:carbohydrate metabolic process"/>
    <property type="evidence" value="ECO:0007669"/>
    <property type="project" value="InterPro"/>
</dbReference>
<feature type="signal peptide" evidence="2">
    <location>
        <begin position="1"/>
        <end position="21"/>
    </location>
</feature>
<gene>
    <name evidence="3" type="ORF">JIN82_14865</name>
</gene>
<sequence>MLKPILTHLITAGIATLGLHAAEPATAESTLAAMNKVANKQLDDFQKKCKADWINATAFAGLAELYHLTEDPEQGKKLIEIGEKNNWDFEHGLKRQPYHADHLAHGQFDLAMYAHFKKPEMLATIKKRIDHVVDNPSSCGLTHDKKANKERWNWCDALFMAPPVLTRMYVTTGDSKYLDFLDKEFWATWDYLYRPEYKLIYRDDRYFEQKSKNGKDVFWGRGDGWVHGGLARVIELYPADRPAKEKYIKAFQDLSAGILAVRNPDGLWSASLLDPEDVTGNEMSATAFFCYGFAWGVNHGYLDKETYWPVALETWNRMQEYVTDDGRYIGVQQVGDKPVDFKANTSKPYGTGAFLLAGSEIYQGLSGKKLDKNKIYAGK</sequence>
<dbReference type="InterPro" id="IPR008928">
    <property type="entry name" value="6-hairpin_glycosidase_sf"/>
</dbReference>
<comment type="caution">
    <text evidence="3">The sequence shown here is derived from an EMBL/GenBank/DDBJ whole genome shotgun (WGS) entry which is preliminary data.</text>
</comment>